<organism evidence="1">
    <name type="scientific">bioreactor metagenome</name>
    <dbReference type="NCBI Taxonomy" id="1076179"/>
    <lineage>
        <taxon>unclassified sequences</taxon>
        <taxon>metagenomes</taxon>
        <taxon>ecological metagenomes</taxon>
    </lineage>
</organism>
<dbReference type="EMBL" id="VSSQ01009781">
    <property type="protein sequence ID" value="MPM42582.1"/>
    <property type="molecule type" value="Genomic_DNA"/>
</dbReference>
<comment type="caution">
    <text evidence="1">The sequence shown here is derived from an EMBL/GenBank/DDBJ whole genome shotgun (WGS) entry which is preliminary data.</text>
</comment>
<evidence type="ECO:0000313" key="1">
    <source>
        <dbReference type="EMBL" id="MPM42582.1"/>
    </source>
</evidence>
<proteinExistence type="predicted"/>
<reference evidence="1" key="1">
    <citation type="submission" date="2019-08" db="EMBL/GenBank/DDBJ databases">
        <authorList>
            <person name="Kucharzyk K."/>
            <person name="Murdoch R.W."/>
            <person name="Higgins S."/>
            <person name="Loffler F."/>
        </authorList>
    </citation>
    <scope>NUCLEOTIDE SEQUENCE</scope>
</reference>
<protein>
    <submittedName>
        <fullName evidence="1">Uncharacterized protein</fullName>
    </submittedName>
</protein>
<name>A0A644ZP13_9ZZZZ</name>
<sequence length="74" mass="8407">MFHRNVFVLHPARLSLGFSQNSVDILRDVDLISLPAPARNLRQPSDQLFGIGQQRTLVYAHFFKKLGDQAAFLL</sequence>
<accession>A0A644ZP13</accession>
<gene>
    <name evidence="1" type="ORF">SDC9_89248</name>
</gene>
<dbReference type="AlphaFoldDB" id="A0A644ZP13"/>